<feature type="region of interest" description="Disordered" evidence="2">
    <location>
        <begin position="1"/>
        <end position="21"/>
    </location>
</feature>
<proteinExistence type="inferred from homology"/>
<feature type="binding site" evidence="1">
    <location>
        <position position="213"/>
    </location>
    <ligand>
        <name>S-adenosyl-L-methionine</name>
        <dbReference type="ChEBI" id="CHEBI:59789"/>
    </ligand>
</feature>
<keyword evidence="1" id="KW-0808">Transferase</keyword>
<sequence length="308" mass="34161">MGQRGQKDGSDSSDFSGDSDSEEYTMKRFLKLNSSSSTTPSAAPPTTVSAHNTLAPLVALHLPVTKDQQVYSYPGAPGVSIELMQDSRGGCGGKIWEAGDFLCRYLIHMKQQAKLQEEELGGGGHDLPMSSLTPRFPQLDYCEATKKDTTKQNKSPLILELGSGTGLVGLYAAKLFPGATVHITDQIPMMPIMEANLQLNGLQQSTKALELNWGEPKPEDAPIPDVILLADCVYHEVAFQPLVQTLKDYSTRETCILLAYKKRRKADKRFFTLLRKHFDCVEIKTYPDYTIYSRAGVYLYDIKRKASK</sequence>
<dbReference type="PANTHER" id="PTHR14614">
    <property type="entry name" value="HEPATOCELLULAR CARCINOMA-ASSOCIATED ANTIGEN"/>
    <property type="match status" value="1"/>
</dbReference>
<name>A0A9P6QG76_9FUNG</name>
<dbReference type="PANTHER" id="PTHR14614:SF132">
    <property type="entry name" value="PROTEIN-LYSINE METHYLTRANSFERASE C42C1.13"/>
    <property type="match status" value="1"/>
</dbReference>
<dbReference type="EMBL" id="JAAAJB010000070">
    <property type="protein sequence ID" value="KAG0267745.1"/>
    <property type="molecule type" value="Genomic_DNA"/>
</dbReference>
<evidence type="ECO:0000313" key="4">
    <source>
        <dbReference type="Proteomes" id="UP000807716"/>
    </source>
</evidence>
<protein>
    <recommendedName>
        <fullName evidence="1">Protein-lysine N-methyltransferase EFM6</fullName>
        <ecNumber evidence="1">2.1.1.-</ecNumber>
    </recommendedName>
    <alternativeName>
        <fullName evidence="1">Elongation factor methyltransferase 6</fullName>
    </alternativeName>
</protein>
<keyword evidence="1" id="KW-0949">S-adenosyl-L-methionine</keyword>
<evidence type="ECO:0000313" key="3">
    <source>
        <dbReference type="EMBL" id="KAG0267745.1"/>
    </source>
</evidence>
<dbReference type="InterPro" id="IPR033684">
    <property type="entry name" value="EFM6"/>
</dbReference>
<evidence type="ECO:0000256" key="2">
    <source>
        <dbReference type="SAM" id="MobiDB-lite"/>
    </source>
</evidence>
<dbReference type="Pfam" id="PF10294">
    <property type="entry name" value="Methyltransf_16"/>
    <property type="match status" value="1"/>
</dbReference>
<dbReference type="AlphaFoldDB" id="A0A9P6QG76"/>
<feature type="binding site" evidence="1">
    <location>
        <position position="230"/>
    </location>
    <ligand>
        <name>S-adenosyl-L-methionine</name>
        <dbReference type="ChEBI" id="CHEBI:59789"/>
    </ligand>
</feature>
<reference evidence="3" key="1">
    <citation type="journal article" date="2020" name="Fungal Divers.">
        <title>Resolving the Mortierellaceae phylogeny through synthesis of multi-gene phylogenetics and phylogenomics.</title>
        <authorList>
            <person name="Vandepol N."/>
            <person name="Liber J."/>
            <person name="Desiro A."/>
            <person name="Na H."/>
            <person name="Kennedy M."/>
            <person name="Barry K."/>
            <person name="Grigoriev I.V."/>
            <person name="Miller A.N."/>
            <person name="O'Donnell K."/>
            <person name="Stajich J.E."/>
            <person name="Bonito G."/>
        </authorList>
    </citation>
    <scope>NUCLEOTIDE SEQUENCE</scope>
    <source>
        <strain evidence="3">BC1065</strain>
    </source>
</reference>
<dbReference type="InterPro" id="IPR029063">
    <property type="entry name" value="SAM-dependent_MTases_sf"/>
</dbReference>
<feature type="binding site" evidence="1">
    <location>
        <position position="96"/>
    </location>
    <ligand>
        <name>S-adenosyl-L-methionine</name>
        <dbReference type="ChEBI" id="CHEBI:59789"/>
    </ligand>
</feature>
<dbReference type="GO" id="GO:0032259">
    <property type="term" value="P:methylation"/>
    <property type="evidence" value="ECO:0007669"/>
    <property type="project" value="UniProtKB-KW"/>
</dbReference>
<dbReference type="GO" id="GO:0016279">
    <property type="term" value="F:protein-lysine N-methyltransferase activity"/>
    <property type="evidence" value="ECO:0007669"/>
    <property type="project" value="UniProtKB-UniRule"/>
</dbReference>
<accession>A0A9P6QG76</accession>
<dbReference type="HAMAP" id="MF_03198">
    <property type="entry name" value="Methyltr_EFM6"/>
    <property type="match status" value="1"/>
</dbReference>
<keyword evidence="4" id="KW-1185">Reference proteome</keyword>
<gene>
    <name evidence="1" type="primary">EFM6</name>
    <name evidence="3" type="ORF">DFQ27_008390</name>
</gene>
<comment type="subcellular location">
    <subcellularLocation>
        <location evidence="1">Cytoplasm</location>
    </subcellularLocation>
</comment>
<comment type="caution">
    <text evidence="3">The sequence shown here is derived from an EMBL/GenBank/DDBJ whole genome shotgun (WGS) entry which is preliminary data.</text>
</comment>
<keyword evidence="1" id="KW-0489">Methyltransferase</keyword>
<dbReference type="OrthoDB" id="407325at2759"/>
<dbReference type="EC" id="2.1.1.-" evidence="1"/>
<comment type="similarity">
    <text evidence="1">Belongs to the class I-like SAM-binding methyltransferase superfamily. METTL21 family. EFM6 subfamily.</text>
</comment>
<dbReference type="GO" id="GO:0005737">
    <property type="term" value="C:cytoplasm"/>
    <property type="evidence" value="ECO:0007669"/>
    <property type="project" value="UniProtKB-SubCell"/>
</dbReference>
<dbReference type="InterPro" id="IPR019410">
    <property type="entry name" value="Methyltransf_16"/>
</dbReference>
<feature type="binding site" evidence="1">
    <location>
        <position position="185"/>
    </location>
    <ligand>
        <name>S-adenosyl-L-methionine</name>
        <dbReference type="ChEBI" id="CHEBI:59789"/>
    </ligand>
</feature>
<evidence type="ECO:0000256" key="1">
    <source>
        <dbReference type="HAMAP-Rule" id="MF_03198"/>
    </source>
</evidence>
<dbReference type="CDD" id="cd02440">
    <property type="entry name" value="AdoMet_MTases"/>
    <property type="match status" value="1"/>
</dbReference>
<dbReference type="Proteomes" id="UP000807716">
    <property type="component" value="Unassembled WGS sequence"/>
</dbReference>
<dbReference type="SUPFAM" id="SSF53335">
    <property type="entry name" value="S-adenosyl-L-methionine-dependent methyltransferases"/>
    <property type="match status" value="1"/>
</dbReference>
<dbReference type="Gene3D" id="3.40.50.150">
    <property type="entry name" value="Vaccinia Virus protein VP39"/>
    <property type="match status" value="1"/>
</dbReference>
<feature type="binding site" evidence="1">
    <location>
        <begin position="162"/>
        <end position="164"/>
    </location>
    <ligand>
        <name>S-adenosyl-L-methionine</name>
        <dbReference type="ChEBI" id="CHEBI:59789"/>
    </ligand>
</feature>
<comment type="function">
    <text evidence="1">S-adenosyl-L-methionine-dependent protein-lysine N-methyltransferase that methylates elongation factor 1-alpha.</text>
</comment>
<organism evidence="3 4">
    <name type="scientific">Actinomortierella ambigua</name>
    <dbReference type="NCBI Taxonomy" id="1343610"/>
    <lineage>
        <taxon>Eukaryota</taxon>
        <taxon>Fungi</taxon>
        <taxon>Fungi incertae sedis</taxon>
        <taxon>Mucoromycota</taxon>
        <taxon>Mortierellomycotina</taxon>
        <taxon>Mortierellomycetes</taxon>
        <taxon>Mortierellales</taxon>
        <taxon>Mortierellaceae</taxon>
        <taxon>Actinomortierella</taxon>
    </lineage>
</organism>
<feature type="compositionally biased region" description="Basic and acidic residues" evidence="2">
    <location>
        <begin position="1"/>
        <end position="10"/>
    </location>
</feature>
<keyword evidence="1" id="KW-0963">Cytoplasm</keyword>